<accession>A0AAD6DVC4</accession>
<evidence type="ECO:0000259" key="7">
    <source>
        <dbReference type="PROSITE" id="PS50089"/>
    </source>
</evidence>
<proteinExistence type="predicted"/>
<evidence type="ECO:0000256" key="2">
    <source>
        <dbReference type="ARBA" id="ARBA00022771"/>
    </source>
</evidence>
<reference evidence="8" key="1">
    <citation type="journal article" date="2023" name="IMA Fungus">
        <title>Comparative genomic study of the Penicillium genus elucidates a diverse pangenome and 15 lateral gene transfer events.</title>
        <authorList>
            <person name="Petersen C."/>
            <person name="Sorensen T."/>
            <person name="Nielsen M.R."/>
            <person name="Sondergaard T.E."/>
            <person name="Sorensen J.L."/>
            <person name="Fitzpatrick D.A."/>
            <person name="Frisvad J.C."/>
            <person name="Nielsen K.L."/>
        </authorList>
    </citation>
    <scope>NUCLEOTIDE SEQUENCE</scope>
    <source>
        <strain evidence="8">IBT 12815</strain>
    </source>
</reference>
<comment type="caution">
    <text evidence="8">The sequence shown here is derived from an EMBL/GenBank/DDBJ whole genome shotgun (WGS) entry which is preliminary data.</text>
</comment>
<dbReference type="Gene3D" id="3.30.40.10">
    <property type="entry name" value="Zinc/RING finger domain, C3HC4 (zinc finger)"/>
    <property type="match status" value="1"/>
</dbReference>
<dbReference type="CDD" id="cd16449">
    <property type="entry name" value="RING-HC"/>
    <property type="match status" value="1"/>
</dbReference>
<dbReference type="SUPFAM" id="SSF57850">
    <property type="entry name" value="RING/U-box"/>
    <property type="match status" value="1"/>
</dbReference>
<dbReference type="GeneID" id="81591297"/>
<feature type="region of interest" description="Disordered" evidence="6">
    <location>
        <begin position="1"/>
        <end position="25"/>
    </location>
</feature>
<organism evidence="8 9">
    <name type="scientific">Penicillium hordei</name>
    <dbReference type="NCBI Taxonomy" id="40994"/>
    <lineage>
        <taxon>Eukaryota</taxon>
        <taxon>Fungi</taxon>
        <taxon>Dikarya</taxon>
        <taxon>Ascomycota</taxon>
        <taxon>Pezizomycotina</taxon>
        <taxon>Eurotiomycetes</taxon>
        <taxon>Eurotiomycetidae</taxon>
        <taxon>Eurotiales</taxon>
        <taxon>Aspergillaceae</taxon>
        <taxon>Penicillium</taxon>
    </lineage>
</organism>
<dbReference type="GO" id="GO:0008270">
    <property type="term" value="F:zinc ion binding"/>
    <property type="evidence" value="ECO:0007669"/>
    <property type="project" value="UniProtKB-KW"/>
</dbReference>
<dbReference type="Pfam" id="PF13920">
    <property type="entry name" value="zf-C3HC4_3"/>
    <property type="match status" value="1"/>
</dbReference>
<dbReference type="SMART" id="SM00184">
    <property type="entry name" value="RING"/>
    <property type="match status" value="1"/>
</dbReference>
<dbReference type="InterPro" id="IPR017907">
    <property type="entry name" value="Znf_RING_CS"/>
</dbReference>
<keyword evidence="5" id="KW-0175">Coiled coil</keyword>
<evidence type="ECO:0000256" key="4">
    <source>
        <dbReference type="PROSITE-ProRule" id="PRU00175"/>
    </source>
</evidence>
<keyword evidence="2 4" id="KW-0863">Zinc-finger</keyword>
<evidence type="ECO:0000256" key="1">
    <source>
        <dbReference type="ARBA" id="ARBA00022723"/>
    </source>
</evidence>
<evidence type="ECO:0000256" key="5">
    <source>
        <dbReference type="SAM" id="Coils"/>
    </source>
</evidence>
<reference evidence="8" key="2">
    <citation type="submission" date="2023-01" db="EMBL/GenBank/DDBJ databases">
        <authorList>
            <person name="Petersen C."/>
        </authorList>
    </citation>
    <scope>NUCLEOTIDE SEQUENCE</scope>
    <source>
        <strain evidence="8">IBT 12815</strain>
    </source>
</reference>
<keyword evidence="3" id="KW-0862">Zinc</keyword>
<sequence>MARYSNTIIIPDDEESSSLEPTISRPRRYPRRDYRYQEFESMLVEAIDDAPIMPPSHQDNVFKNFRNAVDDEIQLLRDKNRALLEELRQEREERQKLEEQIRRGREERQKMEEQLSLERDRLVLECKICYMQPDLWMTLLCGHLFCNSCAGNLDTSKECPICRTSITGYVRCRPFSG</sequence>
<gene>
    <name evidence="8" type="ORF">N7537_010001</name>
</gene>
<dbReference type="InterPro" id="IPR001841">
    <property type="entry name" value="Znf_RING"/>
</dbReference>
<dbReference type="Proteomes" id="UP001213799">
    <property type="component" value="Unassembled WGS sequence"/>
</dbReference>
<keyword evidence="1" id="KW-0479">Metal-binding</keyword>
<dbReference type="PROSITE" id="PS00518">
    <property type="entry name" value="ZF_RING_1"/>
    <property type="match status" value="1"/>
</dbReference>
<dbReference type="AlphaFoldDB" id="A0AAD6DVC4"/>
<evidence type="ECO:0000313" key="8">
    <source>
        <dbReference type="EMBL" id="KAJ5593097.1"/>
    </source>
</evidence>
<evidence type="ECO:0000256" key="3">
    <source>
        <dbReference type="ARBA" id="ARBA00022833"/>
    </source>
</evidence>
<evidence type="ECO:0000256" key="6">
    <source>
        <dbReference type="SAM" id="MobiDB-lite"/>
    </source>
</evidence>
<keyword evidence="9" id="KW-1185">Reference proteome</keyword>
<feature type="coiled-coil region" evidence="5">
    <location>
        <begin position="66"/>
        <end position="121"/>
    </location>
</feature>
<dbReference type="PROSITE" id="PS50089">
    <property type="entry name" value="ZF_RING_2"/>
    <property type="match status" value="1"/>
</dbReference>
<feature type="domain" description="RING-type" evidence="7">
    <location>
        <begin position="126"/>
        <end position="163"/>
    </location>
</feature>
<dbReference type="InterPro" id="IPR047126">
    <property type="entry name" value="RNF141-like"/>
</dbReference>
<name>A0AAD6DVC4_9EURO</name>
<dbReference type="RefSeq" id="XP_056749723.1">
    <property type="nucleotide sequence ID" value="XM_056901055.1"/>
</dbReference>
<dbReference type="PANTHER" id="PTHR12109:SF5">
    <property type="entry name" value="RING-TYPE DOMAIN-CONTAINING PROTEIN"/>
    <property type="match status" value="1"/>
</dbReference>
<dbReference type="InterPro" id="IPR013083">
    <property type="entry name" value="Znf_RING/FYVE/PHD"/>
</dbReference>
<dbReference type="EMBL" id="JAQJAE010000005">
    <property type="protein sequence ID" value="KAJ5593097.1"/>
    <property type="molecule type" value="Genomic_DNA"/>
</dbReference>
<evidence type="ECO:0000313" key="9">
    <source>
        <dbReference type="Proteomes" id="UP001213799"/>
    </source>
</evidence>
<protein>
    <recommendedName>
        <fullName evidence="7">RING-type domain-containing protein</fullName>
    </recommendedName>
</protein>
<dbReference type="PANTHER" id="PTHR12109">
    <property type="entry name" value="RING FINGER PROTEIN 141-RELATED"/>
    <property type="match status" value="1"/>
</dbReference>